<dbReference type="Gene3D" id="1.10.10.10">
    <property type="entry name" value="Winged helix-like DNA-binding domain superfamily/Winged helix DNA-binding domain"/>
    <property type="match status" value="1"/>
</dbReference>
<comment type="miscellaneous">
    <text evidence="9">This enzyme catalyzes only one turnover and therefore is not strictly catalytic. According to one definition, an enzyme is a biocatalyst that acts repeatedly and over many reaction cycles.</text>
</comment>
<evidence type="ECO:0000256" key="7">
    <source>
        <dbReference type="ARBA" id="ARBA00023204"/>
    </source>
</evidence>
<dbReference type="InterPro" id="IPR036631">
    <property type="entry name" value="MGMT_N_sf"/>
</dbReference>
<dbReference type="InterPro" id="IPR014048">
    <property type="entry name" value="MethylDNA_cys_MeTrfase_DNA-bd"/>
</dbReference>
<keyword evidence="3 9" id="KW-0963">Cytoplasm</keyword>
<dbReference type="SUPFAM" id="SSF46767">
    <property type="entry name" value="Methylated DNA-protein cysteine methyltransferase, C-terminal domain"/>
    <property type="match status" value="1"/>
</dbReference>
<dbReference type="AlphaFoldDB" id="A0A3B9IJE7"/>
<evidence type="ECO:0000259" key="10">
    <source>
        <dbReference type="Pfam" id="PF01035"/>
    </source>
</evidence>
<evidence type="ECO:0000256" key="1">
    <source>
        <dbReference type="ARBA" id="ARBA00001286"/>
    </source>
</evidence>
<dbReference type="SUPFAM" id="SSF53155">
    <property type="entry name" value="Methylated DNA-protein cysteine methyltransferase domain"/>
    <property type="match status" value="1"/>
</dbReference>
<evidence type="ECO:0000313" key="13">
    <source>
        <dbReference type="Proteomes" id="UP000257706"/>
    </source>
</evidence>
<keyword evidence="6 9" id="KW-0227">DNA damage</keyword>
<evidence type="ECO:0000256" key="8">
    <source>
        <dbReference type="ARBA" id="ARBA00049348"/>
    </source>
</evidence>
<keyword evidence="7 9" id="KW-0234">DNA repair</keyword>
<evidence type="ECO:0000256" key="5">
    <source>
        <dbReference type="ARBA" id="ARBA00022679"/>
    </source>
</evidence>
<dbReference type="PANTHER" id="PTHR10815:SF13">
    <property type="entry name" value="METHYLATED-DNA--PROTEIN-CYSTEINE METHYLTRANSFERASE"/>
    <property type="match status" value="1"/>
</dbReference>
<feature type="domain" description="Methylguanine DNA methyltransferase ribonuclease-like" evidence="11">
    <location>
        <begin position="29"/>
        <end position="96"/>
    </location>
</feature>
<evidence type="ECO:0000256" key="4">
    <source>
        <dbReference type="ARBA" id="ARBA00022603"/>
    </source>
</evidence>
<comment type="function">
    <text evidence="9">Involved in the cellular defense against the biological effects of O6-methylguanine (O6-MeG) and O4-methylthymine (O4-MeT) in DNA. Repairs the methylated nucleobase in DNA by stoichiometrically transferring the methyl group to a cysteine residue in the enzyme. This is a suicide reaction: the enzyme is irreversibly inactivated.</text>
</comment>
<dbReference type="PANTHER" id="PTHR10815">
    <property type="entry name" value="METHYLATED-DNA--PROTEIN-CYSTEINE METHYLTRANSFERASE"/>
    <property type="match status" value="1"/>
</dbReference>
<dbReference type="InterPro" id="IPR036217">
    <property type="entry name" value="MethylDNA_cys_MeTrfase_DNAb"/>
</dbReference>
<comment type="caution">
    <text evidence="12">The sequence shown here is derived from an EMBL/GenBank/DDBJ whole genome shotgun (WGS) entry which is preliminary data.</text>
</comment>
<dbReference type="CDD" id="cd06445">
    <property type="entry name" value="ATase"/>
    <property type="match status" value="1"/>
</dbReference>
<dbReference type="EMBL" id="DMAI01000159">
    <property type="protein sequence ID" value="HAE47848.1"/>
    <property type="molecule type" value="Genomic_DNA"/>
</dbReference>
<dbReference type="NCBIfam" id="TIGR00589">
    <property type="entry name" value="ogt"/>
    <property type="match status" value="1"/>
</dbReference>
<protein>
    <recommendedName>
        <fullName evidence="9">Methylated-DNA--protein-cysteine methyltransferase</fullName>
        <ecNumber evidence="9">2.1.1.63</ecNumber>
    </recommendedName>
    <alternativeName>
        <fullName evidence="9">6-O-methylguanine-DNA methyltransferase</fullName>
        <shortName evidence="9">MGMT</shortName>
    </alternativeName>
    <alternativeName>
        <fullName evidence="9">O-6-methylguanine-DNA-alkyltransferase</fullName>
    </alternativeName>
</protein>
<evidence type="ECO:0000259" key="11">
    <source>
        <dbReference type="Pfam" id="PF02870"/>
    </source>
</evidence>
<dbReference type="GO" id="GO:0032259">
    <property type="term" value="P:methylation"/>
    <property type="evidence" value="ECO:0007669"/>
    <property type="project" value="UniProtKB-KW"/>
</dbReference>
<dbReference type="Gene3D" id="3.30.160.70">
    <property type="entry name" value="Methylated DNA-protein cysteine methyltransferase domain"/>
    <property type="match status" value="1"/>
</dbReference>
<evidence type="ECO:0000256" key="3">
    <source>
        <dbReference type="ARBA" id="ARBA00022490"/>
    </source>
</evidence>
<dbReference type="Pfam" id="PF01035">
    <property type="entry name" value="DNA_binding_1"/>
    <property type="match status" value="1"/>
</dbReference>
<dbReference type="GO" id="GO:0005737">
    <property type="term" value="C:cytoplasm"/>
    <property type="evidence" value="ECO:0007669"/>
    <property type="project" value="UniProtKB-SubCell"/>
</dbReference>
<evidence type="ECO:0000256" key="6">
    <source>
        <dbReference type="ARBA" id="ARBA00022763"/>
    </source>
</evidence>
<dbReference type="Proteomes" id="UP000257706">
    <property type="component" value="Unassembled WGS sequence"/>
</dbReference>
<comment type="similarity">
    <text evidence="2 9">Belongs to the MGMT family.</text>
</comment>
<feature type="active site" description="Nucleophile; methyl group acceptor" evidence="9">
    <location>
        <position position="150"/>
    </location>
</feature>
<keyword evidence="4 9" id="KW-0489">Methyltransferase</keyword>
<comment type="catalytic activity">
    <reaction evidence="8 9">
        <text>a 6-O-methyl-2'-deoxyguanosine in DNA + L-cysteinyl-[protein] = S-methyl-L-cysteinyl-[protein] + a 2'-deoxyguanosine in DNA</text>
        <dbReference type="Rhea" id="RHEA:24000"/>
        <dbReference type="Rhea" id="RHEA-COMP:10131"/>
        <dbReference type="Rhea" id="RHEA-COMP:10132"/>
        <dbReference type="Rhea" id="RHEA-COMP:11367"/>
        <dbReference type="Rhea" id="RHEA-COMP:11368"/>
        <dbReference type="ChEBI" id="CHEBI:29950"/>
        <dbReference type="ChEBI" id="CHEBI:82612"/>
        <dbReference type="ChEBI" id="CHEBI:85445"/>
        <dbReference type="ChEBI" id="CHEBI:85448"/>
        <dbReference type="EC" id="2.1.1.63"/>
    </reaction>
</comment>
<proteinExistence type="inferred from homology"/>
<evidence type="ECO:0000313" key="12">
    <source>
        <dbReference type="EMBL" id="HAE47848.1"/>
    </source>
</evidence>
<evidence type="ECO:0000256" key="9">
    <source>
        <dbReference type="HAMAP-Rule" id="MF_00772"/>
    </source>
</evidence>
<feature type="domain" description="Methylated-DNA-[protein]-cysteine S-methyltransferase DNA binding" evidence="10">
    <location>
        <begin position="101"/>
        <end position="180"/>
    </location>
</feature>
<dbReference type="HAMAP" id="MF_00772">
    <property type="entry name" value="OGT"/>
    <property type="match status" value="1"/>
</dbReference>
<sequence>MTSTQPGARIRDAILRTTGPRAAATRLMADTPLGPIRLAADGEALLALDWIDPSDAASAAEAAKAGPDAARILDETETQLRQYFAGTRNRFDLPLNPAGTEFRRAVWTAMLDIPYGETETYGDMARRVGSVARAVGGACGANPIPIVIPCHRVVGGGHSIGGFSARGGVDTKRFLLHLERARTPERQPRLL</sequence>
<dbReference type="Pfam" id="PF02870">
    <property type="entry name" value="Methyltransf_1N"/>
    <property type="match status" value="1"/>
</dbReference>
<accession>A0A3B9IJE7</accession>
<dbReference type="GO" id="GO:0006307">
    <property type="term" value="P:DNA alkylation repair"/>
    <property type="evidence" value="ECO:0007669"/>
    <property type="project" value="UniProtKB-UniRule"/>
</dbReference>
<dbReference type="FunFam" id="1.10.10.10:FF:000214">
    <property type="entry name" value="Methylated-DNA--protein-cysteine methyltransferase"/>
    <property type="match status" value="1"/>
</dbReference>
<comment type="subcellular location">
    <subcellularLocation>
        <location evidence="9">Cytoplasm</location>
    </subcellularLocation>
</comment>
<evidence type="ECO:0000256" key="2">
    <source>
        <dbReference type="ARBA" id="ARBA00008711"/>
    </source>
</evidence>
<dbReference type="InterPro" id="IPR001497">
    <property type="entry name" value="MethylDNA_cys_MeTrfase_AS"/>
</dbReference>
<name>A0A3B9IJE7_9PROT</name>
<dbReference type="InterPro" id="IPR008332">
    <property type="entry name" value="MethylG_MeTrfase_N"/>
</dbReference>
<dbReference type="InterPro" id="IPR023546">
    <property type="entry name" value="MGMT"/>
</dbReference>
<comment type="catalytic activity">
    <reaction evidence="1 9">
        <text>a 4-O-methyl-thymidine in DNA + L-cysteinyl-[protein] = a thymidine in DNA + S-methyl-L-cysteinyl-[protein]</text>
        <dbReference type="Rhea" id="RHEA:53428"/>
        <dbReference type="Rhea" id="RHEA-COMP:10131"/>
        <dbReference type="Rhea" id="RHEA-COMP:10132"/>
        <dbReference type="Rhea" id="RHEA-COMP:13555"/>
        <dbReference type="Rhea" id="RHEA-COMP:13556"/>
        <dbReference type="ChEBI" id="CHEBI:29950"/>
        <dbReference type="ChEBI" id="CHEBI:82612"/>
        <dbReference type="ChEBI" id="CHEBI:137386"/>
        <dbReference type="ChEBI" id="CHEBI:137387"/>
        <dbReference type="EC" id="2.1.1.63"/>
    </reaction>
</comment>
<keyword evidence="5 9" id="KW-0808">Transferase</keyword>
<organism evidence="12 13">
    <name type="scientific">Tistrella mobilis</name>
    <dbReference type="NCBI Taxonomy" id="171437"/>
    <lineage>
        <taxon>Bacteria</taxon>
        <taxon>Pseudomonadati</taxon>
        <taxon>Pseudomonadota</taxon>
        <taxon>Alphaproteobacteria</taxon>
        <taxon>Geminicoccales</taxon>
        <taxon>Geminicoccaceae</taxon>
        <taxon>Tistrella</taxon>
    </lineage>
</organism>
<dbReference type="EC" id="2.1.1.63" evidence="9"/>
<gene>
    <name evidence="12" type="ORF">DCK97_10550</name>
</gene>
<dbReference type="InterPro" id="IPR036388">
    <property type="entry name" value="WH-like_DNA-bd_sf"/>
</dbReference>
<reference evidence="12 13" key="1">
    <citation type="journal article" date="2018" name="Nat. Biotechnol.">
        <title>A standardized bacterial taxonomy based on genome phylogeny substantially revises the tree of life.</title>
        <authorList>
            <person name="Parks D.H."/>
            <person name="Chuvochina M."/>
            <person name="Waite D.W."/>
            <person name="Rinke C."/>
            <person name="Skarshewski A."/>
            <person name="Chaumeil P.A."/>
            <person name="Hugenholtz P."/>
        </authorList>
    </citation>
    <scope>NUCLEOTIDE SEQUENCE [LARGE SCALE GENOMIC DNA]</scope>
    <source>
        <strain evidence="12">UBA8739</strain>
    </source>
</reference>
<dbReference type="PROSITE" id="PS00374">
    <property type="entry name" value="MGMT"/>
    <property type="match status" value="1"/>
</dbReference>
<dbReference type="GO" id="GO:0003908">
    <property type="term" value="F:methylated-DNA-[protein]-cysteine S-methyltransferase activity"/>
    <property type="evidence" value="ECO:0007669"/>
    <property type="project" value="UniProtKB-UniRule"/>
</dbReference>